<dbReference type="Proteomes" id="UP000471082">
    <property type="component" value="Unassembled WGS sequence"/>
</dbReference>
<feature type="domain" description="DUF3616" evidence="1">
    <location>
        <begin position="24"/>
        <end position="78"/>
    </location>
</feature>
<feature type="non-terminal residue" evidence="2">
    <location>
        <position position="80"/>
    </location>
</feature>
<gene>
    <name evidence="2" type="ORF">G3W61_34175</name>
</gene>
<reference evidence="2 3" key="1">
    <citation type="submission" date="2019-11" db="EMBL/GenBank/DDBJ databases">
        <title>Genome-resolved metagenomics to study the prevalence of co-infection and intraspecific heterogeneity among plant pathogen metapopulations.</title>
        <authorList>
            <person name="Newberry E."/>
            <person name="Bhandari R."/>
            <person name="Kemble J."/>
            <person name="Sikora E."/>
            <person name="Potnis N."/>
        </authorList>
    </citation>
    <scope>NUCLEOTIDE SEQUENCE [LARGE SCALE GENOMIC DNA]</scope>
    <source>
        <strain evidence="2">Xp_Tom_Tuscaloosa_18b</strain>
    </source>
</reference>
<evidence type="ECO:0000313" key="3">
    <source>
        <dbReference type="Proteomes" id="UP000471082"/>
    </source>
</evidence>
<dbReference type="EMBL" id="JAAGYU010002453">
    <property type="protein sequence ID" value="NEL81310.1"/>
    <property type="molecule type" value="Genomic_DNA"/>
</dbReference>
<dbReference type="AlphaFoldDB" id="A0A7X5N4G0"/>
<dbReference type="Pfam" id="PF12275">
    <property type="entry name" value="DUF3616"/>
    <property type="match status" value="1"/>
</dbReference>
<proteinExistence type="predicted"/>
<organism evidence="2 3">
    <name type="scientific">Xanthomonas perforans</name>
    <dbReference type="NCBI Taxonomy" id="442694"/>
    <lineage>
        <taxon>Bacteria</taxon>
        <taxon>Pseudomonadati</taxon>
        <taxon>Pseudomonadota</taxon>
        <taxon>Gammaproteobacteria</taxon>
        <taxon>Lysobacterales</taxon>
        <taxon>Lysobacteraceae</taxon>
        <taxon>Xanthomonas</taxon>
    </lineage>
</organism>
<sequence>MAKKTLIPHSVRLEFAPGALVHSNLSGAAFTDDWLWVAGDEACAVDRLRRLDPVQRETLRFGQGQSFALAELLDLPGEAA</sequence>
<dbReference type="InterPro" id="IPR022060">
    <property type="entry name" value="DUF3616"/>
</dbReference>
<comment type="caution">
    <text evidence="2">The sequence shown here is derived from an EMBL/GenBank/DDBJ whole genome shotgun (WGS) entry which is preliminary data.</text>
</comment>
<name>A0A7X5N4G0_XANPE</name>
<evidence type="ECO:0000313" key="2">
    <source>
        <dbReference type="EMBL" id="NEL81310.1"/>
    </source>
</evidence>
<protein>
    <submittedName>
        <fullName evidence="2">DUF3616 domain-containing protein</fullName>
    </submittedName>
</protein>
<evidence type="ECO:0000259" key="1">
    <source>
        <dbReference type="Pfam" id="PF12275"/>
    </source>
</evidence>
<accession>A0A7X5N4G0</accession>